<organism evidence="3 4">
    <name type="scientific">Priestia endophytica DSM 13796</name>
    <dbReference type="NCBI Taxonomy" id="1121089"/>
    <lineage>
        <taxon>Bacteria</taxon>
        <taxon>Bacillati</taxon>
        <taxon>Bacillota</taxon>
        <taxon>Bacilli</taxon>
        <taxon>Bacillales</taxon>
        <taxon>Bacillaceae</taxon>
        <taxon>Priestia</taxon>
    </lineage>
</organism>
<sequence length="408" mass="46085">MKLTTSEIVPLPSLKTSLEKEPKTGSPLFQGLLLQAGIEQEQQSQQLQEKESRNDDNIAAEEGLISLLFYQHITSESSGDLPLTSRVQKLEKIFTEKSGLNNLFPIDGKGTGKEIQEMLQIVQILQKELIQGNVHDAELVFLMQKSPLFADMKETLTNDEMRVLKVFSKLLEVFPANVKDEILKGSSKLPSREELERVLSHIDHKLTTLSQKKESSSPFASFLFPSVKRGEEGKGMLDTQHNLVSTIPSGTMSKVHQLVFYIGNNGSSQEDQLVRQLQQAFQRSSLFVHGNQTKLLIKLNPEELGTITVQLVKQQNKLTATIVTSTSATKEMLEHHLHHLKSALTHQGVQVEKMEVLQQFSASEGSDAELKRDSRDEEGKQKEQQSKEQKEENRFEEILKELEMIEEM</sequence>
<protein>
    <submittedName>
        <fullName evidence="3">Hook-length control protein FliK</fullName>
    </submittedName>
</protein>
<feature type="region of interest" description="Disordered" evidence="1">
    <location>
        <begin position="361"/>
        <end position="396"/>
    </location>
</feature>
<dbReference type="CDD" id="cd17470">
    <property type="entry name" value="T3SS_Flik_C"/>
    <property type="match status" value="1"/>
</dbReference>
<dbReference type="InterPro" id="IPR038610">
    <property type="entry name" value="FliK-like_C_sf"/>
</dbReference>
<evidence type="ECO:0000313" key="4">
    <source>
        <dbReference type="Proteomes" id="UP000182762"/>
    </source>
</evidence>
<dbReference type="InterPro" id="IPR021136">
    <property type="entry name" value="Flagellar_hook_control-like_C"/>
</dbReference>
<dbReference type="Pfam" id="PF02120">
    <property type="entry name" value="Flg_hook"/>
    <property type="match status" value="1"/>
</dbReference>
<feature type="compositionally biased region" description="Basic and acidic residues" evidence="1">
    <location>
        <begin position="368"/>
        <end position="396"/>
    </location>
</feature>
<feature type="domain" description="Flagellar hook-length control protein-like C-terminal" evidence="2">
    <location>
        <begin position="287"/>
        <end position="359"/>
    </location>
</feature>
<gene>
    <name evidence="3" type="ORF">SAMN02745910_00162</name>
</gene>
<dbReference type="Proteomes" id="UP000182762">
    <property type="component" value="Unassembled WGS sequence"/>
</dbReference>
<reference evidence="3 4" key="1">
    <citation type="submission" date="2016-10" db="EMBL/GenBank/DDBJ databases">
        <authorList>
            <person name="Varghese N."/>
            <person name="Submissions S."/>
        </authorList>
    </citation>
    <scope>NUCLEOTIDE SEQUENCE [LARGE SCALE GENOMIC DNA]</scope>
    <source>
        <strain evidence="3 4">DSM 13796</strain>
    </source>
</reference>
<dbReference type="Gene3D" id="3.30.750.140">
    <property type="match status" value="1"/>
</dbReference>
<evidence type="ECO:0000313" key="3">
    <source>
        <dbReference type="EMBL" id="SFQ08283.1"/>
    </source>
</evidence>
<dbReference type="RefSeq" id="WP_061801718.1">
    <property type="nucleotide sequence ID" value="NZ_FOXX01000001.1"/>
</dbReference>
<dbReference type="EMBL" id="FOXX01000001">
    <property type="protein sequence ID" value="SFQ08283.1"/>
    <property type="molecule type" value="Genomic_DNA"/>
</dbReference>
<dbReference type="PANTHER" id="PTHR37533">
    <property type="entry name" value="FLAGELLAR HOOK-LENGTH CONTROL PROTEIN"/>
    <property type="match status" value="1"/>
</dbReference>
<keyword evidence="4" id="KW-1185">Reference proteome</keyword>
<evidence type="ECO:0000259" key="2">
    <source>
        <dbReference type="Pfam" id="PF02120"/>
    </source>
</evidence>
<name>A0A1I5VLF1_9BACI</name>
<proteinExistence type="predicted"/>
<comment type="caution">
    <text evidence="3">The sequence shown here is derived from an EMBL/GenBank/DDBJ whole genome shotgun (WGS) entry which is preliminary data.</text>
</comment>
<evidence type="ECO:0000256" key="1">
    <source>
        <dbReference type="SAM" id="MobiDB-lite"/>
    </source>
</evidence>
<accession>A0A1I5VLF1</accession>
<dbReference type="GeneID" id="93708940"/>
<dbReference type="InterPro" id="IPR052563">
    <property type="entry name" value="FliK"/>
</dbReference>
<dbReference type="PANTHER" id="PTHR37533:SF2">
    <property type="entry name" value="FLAGELLAR HOOK-LENGTH CONTROL PROTEIN"/>
    <property type="match status" value="1"/>
</dbReference>